<dbReference type="AlphaFoldDB" id="A0A380X6L5"/>
<accession>A0A380X6L5</accession>
<proteinExistence type="predicted"/>
<evidence type="ECO:0000313" key="1">
    <source>
        <dbReference type="EMBL" id="STO72886.1"/>
    </source>
</evidence>
<sequence length="40" mass="4680">MQNLTEKRRSEVPFTRFSFSICDQVNSLSLAICYTHLSEK</sequence>
<protein>
    <submittedName>
        <fullName evidence="2">Uncharacterized protein</fullName>
    </submittedName>
</protein>
<evidence type="ECO:0000313" key="3">
    <source>
        <dbReference type="Proteomes" id="UP000254465"/>
    </source>
</evidence>
<gene>
    <name evidence="2" type="ORF">NCTC10926_02336</name>
    <name evidence="1" type="ORF">NCTC11296_02830</name>
</gene>
<organism evidence="2 4">
    <name type="scientific">Avibacterium paragallinarum</name>
    <name type="common">Haemophilus gallinarum</name>
    <dbReference type="NCBI Taxonomy" id="728"/>
    <lineage>
        <taxon>Bacteria</taxon>
        <taxon>Pseudomonadati</taxon>
        <taxon>Pseudomonadota</taxon>
        <taxon>Gammaproteobacteria</taxon>
        <taxon>Pasteurellales</taxon>
        <taxon>Pasteurellaceae</taxon>
        <taxon>Avibacterium</taxon>
    </lineage>
</organism>
<dbReference type="EMBL" id="UGHK01000002">
    <property type="protein sequence ID" value="STO72886.1"/>
    <property type="molecule type" value="Genomic_DNA"/>
</dbReference>
<dbReference type="Proteomes" id="UP000254465">
    <property type="component" value="Unassembled WGS sequence"/>
</dbReference>
<dbReference type="Proteomes" id="UP000254620">
    <property type="component" value="Unassembled WGS sequence"/>
</dbReference>
<evidence type="ECO:0000313" key="4">
    <source>
        <dbReference type="Proteomes" id="UP000254620"/>
    </source>
</evidence>
<evidence type="ECO:0000313" key="2">
    <source>
        <dbReference type="EMBL" id="SUU98892.1"/>
    </source>
</evidence>
<reference evidence="3 4" key="1">
    <citation type="submission" date="2018-06" db="EMBL/GenBank/DDBJ databases">
        <authorList>
            <consortium name="Pathogen Informatics"/>
            <person name="Doyle S."/>
        </authorList>
    </citation>
    <scope>NUCLEOTIDE SEQUENCE [LARGE SCALE GENOMIC DNA]</scope>
    <source>
        <strain evidence="2 4">NCTC10926</strain>
        <strain evidence="1 3">NCTC11296</strain>
    </source>
</reference>
<dbReference type="EMBL" id="UFSW01000001">
    <property type="protein sequence ID" value="SUU98892.1"/>
    <property type="molecule type" value="Genomic_DNA"/>
</dbReference>
<name>A0A380X6L5_AVIPA</name>